<evidence type="ECO:0000256" key="10">
    <source>
        <dbReference type="SAM" id="Phobius"/>
    </source>
</evidence>
<evidence type="ECO:0000256" key="9">
    <source>
        <dbReference type="SAM" id="MobiDB-lite"/>
    </source>
</evidence>
<proteinExistence type="predicted"/>
<dbReference type="CDD" id="cd00082">
    <property type="entry name" value="HisKA"/>
    <property type="match status" value="1"/>
</dbReference>
<dbReference type="Gene3D" id="1.10.287.130">
    <property type="match status" value="1"/>
</dbReference>
<dbReference type="InterPro" id="IPR036097">
    <property type="entry name" value="HisK_dim/P_sf"/>
</dbReference>
<keyword evidence="7" id="KW-0067">ATP-binding</keyword>
<dbReference type="Gene3D" id="3.30.565.10">
    <property type="entry name" value="Histidine kinase-like ATPase, C-terminal domain"/>
    <property type="match status" value="1"/>
</dbReference>
<evidence type="ECO:0000256" key="7">
    <source>
        <dbReference type="ARBA" id="ARBA00022840"/>
    </source>
</evidence>
<comment type="caution">
    <text evidence="12">The sequence shown here is derived from an EMBL/GenBank/DDBJ whole genome shotgun (WGS) entry which is preliminary data.</text>
</comment>
<dbReference type="GO" id="GO:0000155">
    <property type="term" value="F:phosphorelay sensor kinase activity"/>
    <property type="evidence" value="ECO:0007669"/>
    <property type="project" value="InterPro"/>
</dbReference>
<feature type="domain" description="Histidine kinase" evidence="11">
    <location>
        <begin position="261"/>
        <end position="470"/>
    </location>
</feature>
<protein>
    <recommendedName>
        <fullName evidence="2">histidine kinase</fullName>
        <ecNumber evidence="2">2.7.13.3</ecNumber>
    </recommendedName>
</protein>
<dbReference type="Proteomes" id="UP000739538">
    <property type="component" value="Unassembled WGS sequence"/>
</dbReference>
<gene>
    <name evidence="12" type="ORF">KDA27_05390</name>
</gene>
<dbReference type="Pfam" id="PF02518">
    <property type="entry name" value="HATPase_c"/>
    <property type="match status" value="1"/>
</dbReference>
<feature type="compositionally biased region" description="Polar residues" evidence="9">
    <location>
        <begin position="490"/>
        <end position="507"/>
    </location>
</feature>
<dbReference type="InterPro" id="IPR004358">
    <property type="entry name" value="Sig_transdc_His_kin-like_C"/>
</dbReference>
<dbReference type="PANTHER" id="PTHR43065:SF10">
    <property type="entry name" value="PEROXIDE STRESS-ACTIVATED HISTIDINE KINASE MAK3"/>
    <property type="match status" value="1"/>
</dbReference>
<evidence type="ECO:0000256" key="8">
    <source>
        <dbReference type="ARBA" id="ARBA00023012"/>
    </source>
</evidence>
<accession>A0A956NA48</accession>
<keyword evidence="10" id="KW-0472">Membrane</keyword>
<feature type="transmembrane region" description="Helical" evidence="10">
    <location>
        <begin position="180"/>
        <end position="198"/>
    </location>
</feature>
<keyword evidence="10" id="KW-1133">Transmembrane helix</keyword>
<evidence type="ECO:0000256" key="6">
    <source>
        <dbReference type="ARBA" id="ARBA00022777"/>
    </source>
</evidence>
<dbReference type="GO" id="GO:0005524">
    <property type="term" value="F:ATP binding"/>
    <property type="evidence" value="ECO:0007669"/>
    <property type="project" value="UniProtKB-KW"/>
</dbReference>
<keyword evidence="3" id="KW-0597">Phosphoprotein</keyword>
<evidence type="ECO:0000313" key="12">
    <source>
        <dbReference type="EMBL" id="MCA9755216.1"/>
    </source>
</evidence>
<sequence>MKLGWGSRQILSLSALAVVLAITSVLFEIHNVLRLATDRALTEAGYVTDTVERTILLLNQRNPQADLSTLVADPLMKELLVGGVAHTPSLLGVAVMDPNGIAVAHGAPQMIGQPIANLPELGRPEGFVEAMKLLSALHDRQNYEMRSELRQGDQPFATIHASISGTLLWDEVRRVLQRGLITGLVLLFLALGLGVLLGQVTKGRLRILEEGVAGMLTGHSEPIPESRSDMFGDLARELNILRDRVQMEPRILANVGQLAAGMAHEMSQPIQAIQFALRELEDPRSLSPDDIDSHVGSARTAVERMRKSVDGFLRVVRIKPMAVESISLNSVLEQVQQDLETEANLAGLELDLDLDADLPETYADAQVLRQAVENLVKNAVQAAPSREGRVIIRSRTEDESILLIVEDTGPGIPDEVRPKVFNFYFTTKRNGTGVGLALVRQAAEIHGGTIEIDSEIGRGTTMTIRIPQRAAALRSGKKRSKSSPEDAELISTTSERTNAHSEPSTTLVEPGGRR</sequence>
<dbReference type="InterPro" id="IPR003661">
    <property type="entry name" value="HisK_dim/P_dom"/>
</dbReference>
<feature type="region of interest" description="Disordered" evidence="9">
    <location>
        <begin position="471"/>
        <end position="514"/>
    </location>
</feature>
<evidence type="ECO:0000259" key="11">
    <source>
        <dbReference type="PROSITE" id="PS50109"/>
    </source>
</evidence>
<dbReference type="PROSITE" id="PS50109">
    <property type="entry name" value="HIS_KIN"/>
    <property type="match status" value="1"/>
</dbReference>
<dbReference type="Pfam" id="PF00512">
    <property type="entry name" value="HisKA"/>
    <property type="match status" value="1"/>
</dbReference>
<keyword evidence="10" id="KW-0812">Transmembrane</keyword>
<dbReference type="SMART" id="SM00388">
    <property type="entry name" value="HisKA"/>
    <property type="match status" value="1"/>
</dbReference>
<keyword evidence="8" id="KW-0902">Two-component regulatory system</keyword>
<keyword evidence="5" id="KW-0547">Nucleotide-binding</keyword>
<dbReference type="SUPFAM" id="SSF55874">
    <property type="entry name" value="ATPase domain of HSP90 chaperone/DNA topoisomerase II/histidine kinase"/>
    <property type="match status" value="1"/>
</dbReference>
<keyword evidence="4" id="KW-0808">Transferase</keyword>
<dbReference type="SMART" id="SM00387">
    <property type="entry name" value="HATPase_c"/>
    <property type="match status" value="1"/>
</dbReference>
<dbReference type="AlphaFoldDB" id="A0A956NA48"/>
<dbReference type="EC" id="2.7.13.3" evidence="2"/>
<evidence type="ECO:0000256" key="2">
    <source>
        <dbReference type="ARBA" id="ARBA00012438"/>
    </source>
</evidence>
<name>A0A956NA48_UNCEI</name>
<evidence type="ECO:0000256" key="4">
    <source>
        <dbReference type="ARBA" id="ARBA00022679"/>
    </source>
</evidence>
<reference evidence="12" key="2">
    <citation type="journal article" date="2021" name="Microbiome">
        <title>Successional dynamics and alternative stable states in a saline activated sludge microbial community over 9 years.</title>
        <authorList>
            <person name="Wang Y."/>
            <person name="Ye J."/>
            <person name="Ju F."/>
            <person name="Liu L."/>
            <person name="Boyd J.A."/>
            <person name="Deng Y."/>
            <person name="Parks D.H."/>
            <person name="Jiang X."/>
            <person name="Yin X."/>
            <person name="Woodcroft B.J."/>
            <person name="Tyson G.W."/>
            <person name="Hugenholtz P."/>
            <person name="Polz M.F."/>
            <person name="Zhang T."/>
        </authorList>
    </citation>
    <scope>NUCLEOTIDE SEQUENCE</scope>
    <source>
        <strain evidence="12">HKST-UBA02</strain>
    </source>
</reference>
<comment type="catalytic activity">
    <reaction evidence="1">
        <text>ATP + protein L-histidine = ADP + protein N-phospho-L-histidine.</text>
        <dbReference type="EC" id="2.7.13.3"/>
    </reaction>
</comment>
<organism evidence="12 13">
    <name type="scientific">Eiseniibacteriota bacterium</name>
    <dbReference type="NCBI Taxonomy" id="2212470"/>
    <lineage>
        <taxon>Bacteria</taxon>
        <taxon>Candidatus Eiseniibacteriota</taxon>
    </lineage>
</organism>
<dbReference type="InterPro" id="IPR003594">
    <property type="entry name" value="HATPase_dom"/>
</dbReference>
<dbReference type="InterPro" id="IPR005467">
    <property type="entry name" value="His_kinase_dom"/>
</dbReference>
<dbReference type="SUPFAM" id="SSF47384">
    <property type="entry name" value="Homodimeric domain of signal transducing histidine kinase"/>
    <property type="match status" value="1"/>
</dbReference>
<evidence type="ECO:0000256" key="3">
    <source>
        <dbReference type="ARBA" id="ARBA00022553"/>
    </source>
</evidence>
<keyword evidence="6 12" id="KW-0418">Kinase</keyword>
<evidence type="ECO:0000256" key="5">
    <source>
        <dbReference type="ARBA" id="ARBA00022741"/>
    </source>
</evidence>
<reference evidence="12" key="1">
    <citation type="submission" date="2020-04" db="EMBL/GenBank/DDBJ databases">
        <authorList>
            <person name="Zhang T."/>
        </authorList>
    </citation>
    <scope>NUCLEOTIDE SEQUENCE</scope>
    <source>
        <strain evidence="12">HKST-UBA02</strain>
    </source>
</reference>
<evidence type="ECO:0000256" key="1">
    <source>
        <dbReference type="ARBA" id="ARBA00000085"/>
    </source>
</evidence>
<dbReference type="InterPro" id="IPR036890">
    <property type="entry name" value="HATPase_C_sf"/>
</dbReference>
<evidence type="ECO:0000313" key="13">
    <source>
        <dbReference type="Proteomes" id="UP000739538"/>
    </source>
</evidence>
<dbReference type="EMBL" id="JAGQHS010000018">
    <property type="protein sequence ID" value="MCA9755216.1"/>
    <property type="molecule type" value="Genomic_DNA"/>
</dbReference>
<dbReference type="PANTHER" id="PTHR43065">
    <property type="entry name" value="SENSOR HISTIDINE KINASE"/>
    <property type="match status" value="1"/>
</dbReference>
<dbReference type="PRINTS" id="PR00344">
    <property type="entry name" value="BCTRLSENSOR"/>
</dbReference>